<protein>
    <submittedName>
        <fullName evidence="2">DUF5320 domain-containing protein</fullName>
    </submittedName>
</protein>
<dbReference type="RefSeq" id="WP_164678832.1">
    <property type="nucleotide sequence ID" value="NZ_CP049057.1"/>
</dbReference>
<dbReference type="AlphaFoldDB" id="A0A6G6GJW0"/>
<dbReference type="EMBL" id="CP049057">
    <property type="protein sequence ID" value="QIE58804.1"/>
    <property type="molecule type" value="Genomic_DNA"/>
</dbReference>
<keyword evidence="3" id="KW-1185">Reference proteome</keyword>
<feature type="chain" id="PRO_5026203757" evidence="1">
    <location>
        <begin position="20"/>
        <end position="347"/>
    </location>
</feature>
<sequence length="347" mass="38945">MKNYILLLLTLLSITTLMAQNEIKKKYSIIPNAENVETLVLKSVTSMKTVYYVDGKEIKEDNVALQKIELLRLRCYAIYQNKALGDPSIVELRKKFIKRNELVDKLRNPNLDNNEKKVLKAQKDALENELEEVKCPESFGKIDGTIESKDGFLKLKPFKFSESTENTEGKNRLIKYFNGELKGYEKESIGLKLPENGQLFVPTTSFHVGALSLPLKLYVDSDSDSISGGTNNVRTDVDFALFVGKQWGVHGFNSKGELKTKKMQSANFLIGASKLTLNNKNTDGVIKKDTDVLSLDLGLAYGLSYNSFNILFGAGIDLPLSRFGDEWIFYGKPWVGIGVGYSIFSFE</sequence>
<organism evidence="2 3">
    <name type="scientific">Rasiella rasia</name>
    <dbReference type="NCBI Taxonomy" id="2744027"/>
    <lineage>
        <taxon>Bacteria</taxon>
        <taxon>Pseudomonadati</taxon>
        <taxon>Bacteroidota</taxon>
        <taxon>Flavobacteriia</taxon>
        <taxon>Flavobacteriales</taxon>
        <taxon>Flavobacteriaceae</taxon>
        <taxon>Rasiella</taxon>
    </lineage>
</organism>
<dbReference type="KEGG" id="mgel:G5B37_04275"/>
<keyword evidence="1" id="KW-0732">Signal</keyword>
<evidence type="ECO:0000313" key="3">
    <source>
        <dbReference type="Proteomes" id="UP000505306"/>
    </source>
</evidence>
<dbReference type="Proteomes" id="UP000505306">
    <property type="component" value="Chromosome"/>
</dbReference>
<reference evidence="2 3" key="1">
    <citation type="submission" date="2020-02" db="EMBL/GenBank/DDBJ databases">
        <title>Complete genome sequence of Flavobacteriaceae bacterium.</title>
        <authorList>
            <person name="Kim S.-J."/>
            <person name="Kim Y.-S."/>
            <person name="Kim K.-H."/>
        </authorList>
    </citation>
    <scope>NUCLEOTIDE SEQUENCE [LARGE SCALE GENOMIC DNA]</scope>
    <source>
        <strain evidence="2 3">RR4-40</strain>
    </source>
</reference>
<name>A0A6G6GJW0_9FLAO</name>
<feature type="signal peptide" evidence="1">
    <location>
        <begin position="1"/>
        <end position="19"/>
    </location>
</feature>
<evidence type="ECO:0000256" key="1">
    <source>
        <dbReference type="SAM" id="SignalP"/>
    </source>
</evidence>
<proteinExistence type="predicted"/>
<evidence type="ECO:0000313" key="2">
    <source>
        <dbReference type="EMBL" id="QIE58804.1"/>
    </source>
</evidence>
<accession>A0A6G6GJW0</accession>
<gene>
    <name evidence="2" type="ORF">G5B37_04275</name>
</gene>